<proteinExistence type="predicted"/>
<dbReference type="Proteomes" id="UP000095209">
    <property type="component" value="Unassembled WGS sequence"/>
</dbReference>
<keyword evidence="5" id="KW-1185">Reference proteome</keyword>
<dbReference type="Gene3D" id="2.60.40.1220">
    <property type="match status" value="1"/>
</dbReference>
<dbReference type="OrthoDB" id="9778998at2"/>
<name>A0A1E5LDL1_9BACI</name>
<dbReference type="AlphaFoldDB" id="A0A1E5LDL1"/>
<protein>
    <recommendedName>
        <fullName evidence="3">SbsA Ig-like domain-containing protein</fullName>
    </recommendedName>
</protein>
<accession>A0A1E5LDL1</accession>
<organism evidence="4 5">
    <name type="scientific">Bacillus solimangrovi</name>
    <dbReference type="NCBI Taxonomy" id="1305675"/>
    <lineage>
        <taxon>Bacteria</taxon>
        <taxon>Bacillati</taxon>
        <taxon>Bacillota</taxon>
        <taxon>Bacilli</taxon>
        <taxon>Bacillales</taxon>
        <taxon>Bacillaceae</taxon>
        <taxon>Bacillus</taxon>
    </lineage>
</organism>
<evidence type="ECO:0000256" key="2">
    <source>
        <dbReference type="SAM" id="SignalP"/>
    </source>
</evidence>
<dbReference type="EMBL" id="MJEH01000033">
    <property type="protein sequence ID" value="OEH92164.1"/>
    <property type="molecule type" value="Genomic_DNA"/>
</dbReference>
<dbReference type="RefSeq" id="WP_069717705.1">
    <property type="nucleotide sequence ID" value="NZ_MJEH01000033.1"/>
</dbReference>
<dbReference type="PROSITE" id="PS51257">
    <property type="entry name" value="PROKAR_LIPOPROTEIN"/>
    <property type="match status" value="1"/>
</dbReference>
<feature type="domain" description="SbsA Ig-like" evidence="3">
    <location>
        <begin position="41"/>
        <end position="113"/>
    </location>
</feature>
<dbReference type="InterPro" id="IPR032812">
    <property type="entry name" value="SbsA_Ig"/>
</dbReference>
<evidence type="ECO:0000313" key="4">
    <source>
        <dbReference type="EMBL" id="OEH92164.1"/>
    </source>
</evidence>
<evidence type="ECO:0000259" key="3">
    <source>
        <dbReference type="Pfam" id="PF13205"/>
    </source>
</evidence>
<sequence>MMRFKSNIFLLTFFLIACLSFISPLHAADYLEWEHNVTEDAKKAWTVSFNDKVKRSSVSRSTVFITNSKSIQVKSTVQLSKDQKSFTVTPLAAYQAGETYQLTITNKVKSVDNVTLTKTVIMPFKYVEPINEEEPTILPTPETQVKDEPLSENVFKVEVELGAYISQVKVTANDYISSVKIEGNDMHYLGNNEYQLGLSGLESGQYLNIQGFDNNGKLIQRERHTIE</sequence>
<dbReference type="Pfam" id="PF13205">
    <property type="entry name" value="Big_5"/>
    <property type="match status" value="1"/>
</dbReference>
<reference evidence="4 5" key="1">
    <citation type="submission" date="2016-08" db="EMBL/GenBank/DDBJ databases">
        <title>Genome of Bacillus solimangrovi GH2-4.</title>
        <authorList>
            <person name="Lim S."/>
            <person name="Kim B.-C."/>
        </authorList>
    </citation>
    <scope>NUCLEOTIDE SEQUENCE [LARGE SCALE GENOMIC DNA]</scope>
    <source>
        <strain evidence="4 5">GH2-4</strain>
    </source>
</reference>
<dbReference type="InterPro" id="IPR014755">
    <property type="entry name" value="Cu-Rt/internalin_Ig-like"/>
</dbReference>
<evidence type="ECO:0000313" key="5">
    <source>
        <dbReference type="Proteomes" id="UP000095209"/>
    </source>
</evidence>
<evidence type="ECO:0000256" key="1">
    <source>
        <dbReference type="ARBA" id="ARBA00022729"/>
    </source>
</evidence>
<feature type="chain" id="PRO_5009180906" description="SbsA Ig-like domain-containing protein" evidence="2">
    <location>
        <begin position="28"/>
        <end position="227"/>
    </location>
</feature>
<feature type="signal peptide" evidence="2">
    <location>
        <begin position="1"/>
        <end position="27"/>
    </location>
</feature>
<dbReference type="STRING" id="1305675.BFG57_02525"/>
<comment type="caution">
    <text evidence="4">The sequence shown here is derived from an EMBL/GenBank/DDBJ whole genome shotgun (WGS) entry which is preliminary data.</text>
</comment>
<gene>
    <name evidence="4" type="ORF">BFG57_02525</name>
</gene>
<keyword evidence="1 2" id="KW-0732">Signal</keyword>